<keyword evidence="4" id="KW-1003">Cell membrane</keyword>
<reference evidence="9" key="1">
    <citation type="journal article" date="2014" name="Int. J. Syst. Evol. Microbiol.">
        <title>Complete genome sequence of Corynebacterium casei LMG S-19264T (=DSM 44701T), isolated from a smear-ripened cheese.</title>
        <authorList>
            <consortium name="US DOE Joint Genome Institute (JGI-PGF)"/>
            <person name="Walter F."/>
            <person name="Albersmeier A."/>
            <person name="Kalinowski J."/>
            <person name="Ruckert C."/>
        </authorList>
    </citation>
    <scope>NUCLEOTIDE SEQUENCE</scope>
    <source>
        <strain evidence="9">CGMCC 1.15493</strain>
    </source>
</reference>
<proteinExistence type="inferred from homology"/>
<evidence type="ECO:0000256" key="5">
    <source>
        <dbReference type="ARBA" id="ARBA00022741"/>
    </source>
</evidence>
<dbReference type="PANTHER" id="PTHR43875">
    <property type="entry name" value="MALTODEXTRIN IMPORT ATP-BINDING PROTEIN MSMX"/>
    <property type="match status" value="1"/>
</dbReference>
<dbReference type="RefSeq" id="WP_188849581.1">
    <property type="nucleotide sequence ID" value="NZ_BMJJ01000002.1"/>
</dbReference>
<organism evidence="9 10">
    <name type="scientific">Aureimonas glaciei</name>
    <dbReference type="NCBI Taxonomy" id="1776957"/>
    <lineage>
        <taxon>Bacteria</taxon>
        <taxon>Pseudomonadati</taxon>
        <taxon>Pseudomonadota</taxon>
        <taxon>Alphaproteobacteria</taxon>
        <taxon>Hyphomicrobiales</taxon>
        <taxon>Aurantimonadaceae</taxon>
        <taxon>Aureimonas</taxon>
    </lineage>
</organism>
<keyword evidence="6 9" id="KW-0067">ATP-binding</keyword>
<dbReference type="InterPro" id="IPR015853">
    <property type="entry name" value="ABC_transpr_FbpC"/>
</dbReference>
<evidence type="ECO:0000256" key="2">
    <source>
        <dbReference type="ARBA" id="ARBA00005417"/>
    </source>
</evidence>
<dbReference type="InterPro" id="IPR003439">
    <property type="entry name" value="ABC_transporter-like_ATP-bd"/>
</dbReference>
<evidence type="ECO:0000313" key="9">
    <source>
        <dbReference type="EMBL" id="GGD10041.1"/>
    </source>
</evidence>
<dbReference type="GO" id="GO:0016887">
    <property type="term" value="F:ATP hydrolysis activity"/>
    <property type="evidence" value="ECO:0007669"/>
    <property type="project" value="InterPro"/>
</dbReference>
<dbReference type="Proteomes" id="UP000613160">
    <property type="component" value="Unassembled WGS sequence"/>
</dbReference>
<dbReference type="Gene3D" id="2.40.50.140">
    <property type="entry name" value="Nucleic acid-binding proteins"/>
    <property type="match status" value="1"/>
</dbReference>
<evidence type="ECO:0000256" key="3">
    <source>
        <dbReference type="ARBA" id="ARBA00022448"/>
    </source>
</evidence>
<comment type="similarity">
    <text evidence="2">Belongs to the ABC transporter superfamily.</text>
</comment>
<dbReference type="Pfam" id="PF00005">
    <property type="entry name" value="ABC_tran"/>
    <property type="match status" value="1"/>
</dbReference>
<reference evidence="9" key="2">
    <citation type="submission" date="2020-09" db="EMBL/GenBank/DDBJ databases">
        <authorList>
            <person name="Sun Q."/>
            <person name="Zhou Y."/>
        </authorList>
    </citation>
    <scope>NUCLEOTIDE SEQUENCE</scope>
    <source>
        <strain evidence="9">CGMCC 1.15493</strain>
    </source>
</reference>
<dbReference type="GO" id="GO:0005524">
    <property type="term" value="F:ATP binding"/>
    <property type="evidence" value="ECO:0007669"/>
    <property type="project" value="UniProtKB-KW"/>
</dbReference>
<dbReference type="GO" id="GO:0055052">
    <property type="term" value="C:ATP-binding cassette (ABC) transporter complex, substrate-binding subunit-containing"/>
    <property type="evidence" value="ECO:0007669"/>
    <property type="project" value="TreeGrafter"/>
</dbReference>
<evidence type="ECO:0000256" key="4">
    <source>
        <dbReference type="ARBA" id="ARBA00022475"/>
    </source>
</evidence>
<comment type="subcellular location">
    <subcellularLocation>
        <location evidence="1">Cell inner membrane</location>
        <topology evidence="1">Peripheral membrane protein</topology>
    </subcellularLocation>
</comment>
<dbReference type="PROSITE" id="PS00211">
    <property type="entry name" value="ABC_TRANSPORTER_1"/>
    <property type="match status" value="1"/>
</dbReference>
<evidence type="ECO:0000256" key="1">
    <source>
        <dbReference type="ARBA" id="ARBA00004417"/>
    </source>
</evidence>
<protein>
    <submittedName>
        <fullName evidence="9">ABC transporter ATP-binding protein</fullName>
    </submittedName>
</protein>
<dbReference type="PROSITE" id="PS50893">
    <property type="entry name" value="ABC_TRANSPORTER_2"/>
    <property type="match status" value="1"/>
</dbReference>
<keyword evidence="5" id="KW-0547">Nucleotide-binding</keyword>
<keyword evidence="10" id="KW-1185">Reference proteome</keyword>
<evidence type="ECO:0000259" key="8">
    <source>
        <dbReference type="PROSITE" id="PS50893"/>
    </source>
</evidence>
<dbReference type="SMART" id="SM00382">
    <property type="entry name" value="AAA"/>
    <property type="match status" value="1"/>
</dbReference>
<dbReference type="Gene3D" id="2.40.50.100">
    <property type="match status" value="1"/>
</dbReference>
<dbReference type="InterPro" id="IPR017871">
    <property type="entry name" value="ABC_transporter-like_CS"/>
</dbReference>
<dbReference type="InterPro" id="IPR012340">
    <property type="entry name" value="NA-bd_OB-fold"/>
</dbReference>
<keyword evidence="3" id="KW-0813">Transport</keyword>
<accession>A0A916XTW9</accession>
<dbReference type="SUPFAM" id="SSF52540">
    <property type="entry name" value="P-loop containing nucleoside triphosphate hydrolases"/>
    <property type="match status" value="1"/>
</dbReference>
<sequence>MAEITIDHVTKRFGGFTAVDDIDMRFADGEVACLLGPSGCGKTTLMRMLAGLERPTSGRILFGGRDVTALPPRKRNVGMVFQYPVMYPTLSVKENIALPMVHDRSVSAAERQRRVDEVLDVLDIRPLAKAFIEELSLGNRQKVAVGRAVARQSEIVLFDEPTTNVEVNAKLQLIRAFKLVAQRLRQTIVYVTHDQTEAMTLADRIALMQAGRILQYDRPQALYNEPTSQFGGWFLGNPGMNFVPATVVGREVRSAILARPLPLPAGLAVDATITVGIRPEQIRMSGAAEAGSLSAVLVDQAIGIAGRYLTKVRIGETMVKVNTETRPPAPLGGTVHLVAPPDRVMLFADGRRVGA</sequence>
<dbReference type="InterPro" id="IPR040582">
    <property type="entry name" value="OB_MalK-like"/>
</dbReference>
<dbReference type="EMBL" id="BMJJ01000002">
    <property type="protein sequence ID" value="GGD10041.1"/>
    <property type="molecule type" value="Genomic_DNA"/>
</dbReference>
<evidence type="ECO:0000313" key="10">
    <source>
        <dbReference type="Proteomes" id="UP000613160"/>
    </source>
</evidence>
<name>A0A916XTW9_9HYPH</name>
<feature type="domain" description="ABC transporter" evidence="8">
    <location>
        <begin position="4"/>
        <end position="235"/>
    </location>
</feature>
<dbReference type="Gene3D" id="3.40.50.300">
    <property type="entry name" value="P-loop containing nucleotide triphosphate hydrolases"/>
    <property type="match status" value="1"/>
</dbReference>
<dbReference type="GO" id="GO:0015408">
    <property type="term" value="F:ABC-type ferric iron transporter activity"/>
    <property type="evidence" value="ECO:0007669"/>
    <property type="project" value="InterPro"/>
</dbReference>
<keyword evidence="7" id="KW-0472">Membrane</keyword>
<evidence type="ECO:0000256" key="7">
    <source>
        <dbReference type="ARBA" id="ARBA00023136"/>
    </source>
</evidence>
<dbReference type="SUPFAM" id="SSF50331">
    <property type="entry name" value="MOP-like"/>
    <property type="match status" value="1"/>
</dbReference>
<dbReference type="PANTHER" id="PTHR43875:SF14">
    <property type="entry name" value="ABC TRANSPORTER ATP-BINDING PROTEIN"/>
    <property type="match status" value="1"/>
</dbReference>
<dbReference type="CDD" id="cd03259">
    <property type="entry name" value="ABC_Carb_Solutes_like"/>
    <property type="match status" value="1"/>
</dbReference>
<gene>
    <name evidence="9" type="primary">lacK</name>
    <name evidence="9" type="ORF">GCM10011335_11190</name>
</gene>
<dbReference type="InterPro" id="IPR008995">
    <property type="entry name" value="Mo/tungstate-bd_C_term_dom"/>
</dbReference>
<dbReference type="InterPro" id="IPR047641">
    <property type="entry name" value="ABC_transpr_MalK/UgpC-like"/>
</dbReference>
<dbReference type="InterPro" id="IPR027417">
    <property type="entry name" value="P-loop_NTPase"/>
</dbReference>
<dbReference type="InterPro" id="IPR003593">
    <property type="entry name" value="AAA+_ATPase"/>
</dbReference>
<dbReference type="Pfam" id="PF17912">
    <property type="entry name" value="OB_MalK"/>
    <property type="match status" value="1"/>
</dbReference>
<evidence type="ECO:0000256" key="6">
    <source>
        <dbReference type="ARBA" id="ARBA00022840"/>
    </source>
</evidence>
<dbReference type="FunFam" id="3.40.50.300:FF:000042">
    <property type="entry name" value="Maltose/maltodextrin ABC transporter, ATP-binding protein"/>
    <property type="match status" value="1"/>
</dbReference>
<dbReference type="AlphaFoldDB" id="A0A916XTW9"/>
<comment type="caution">
    <text evidence="9">The sequence shown here is derived from an EMBL/GenBank/DDBJ whole genome shotgun (WGS) entry which is preliminary data.</text>
</comment>